<dbReference type="Proteomes" id="UP000230551">
    <property type="component" value="Unassembled WGS sequence"/>
</dbReference>
<dbReference type="EMBL" id="PDCN02000001">
    <property type="protein sequence ID" value="PIB77597.1"/>
    <property type="molecule type" value="Genomic_DNA"/>
</dbReference>
<proteinExistence type="predicted"/>
<dbReference type="InterPro" id="IPR021417">
    <property type="entry name" value="DUF3060"/>
</dbReference>
<gene>
    <name evidence="1" type="ORF">CQY22_001235</name>
</gene>
<keyword evidence="2" id="KW-1185">Reference proteome</keyword>
<dbReference type="OrthoDB" id="4752871at2"/>
<dbReference type="Pfam" id="PF11259">
    <property type="entry name" value="DUF3060"/>
    <property type="match status" value="1"/>
</dbReference>
<comment type="caution">
    <text evidence="1">The sequence shown here is derived from an EMBL/GenBank/DDBJ whole genome shotgun (WGS) entry which is preliminary data.</text>
</comment>
<organism evidence="1 2">
    <name type="scientific">Mycolicibacterium brumae</name>
    <dbReference type="NCBI Taxonomy" id="85968"/>
    <lineage>
        <taxon>Bacteria</taxon>
        <taxon>Bacillati</taxon>
        <taxon>Actinomycetota</taxon>
        <taxon>Actinomycetes</taxon>
        <taxon>Mycobacteriales</taxon>
        <taxon>Mycobacteriaceae</taxon>
        <taxon>Mycolicibacterium</taxon>
    </lineage>
</organism>
<accession>A0A2G5PH04</accession>
<reference evidence="1 2" key="1">
    <citation type="journal article" date="2017" name="Infect. Genet. Evol.">
        <title>The new phylogeny of the genus Mycobacterium: The old and the news.</title>
        <authorList>
            <person name="Tortoli E."/>
            <person name="Fedrizzi T."/>
            <person name="Meehan C.J."/>
            <person name="Trovato A."/>
            <person name="Grottola A."/>
            <person name="Giacobazzi E."/>
            <person name="Serpini G.F."/>
            <person name="Tagliazucchi S."/>
            <person name="Fabio A."/>
            <person name="Bettua C."/>
            <person name="Bertorelli R."/>
            <person name="Frascaro F."/>
            <person name="De Sanctis V."/>
            <person name="Pecorari M."/>
            <person name="Jousson O."/>
            <person name="Segata N."/>
            <person name="Cirillo D.M."/>
        </authorList>
    </citation>
    <scope>NUCLEOTIDE SEQUENCE [LARGE SCALE GENOMIC DNA]</scope>
    <source>
        <strain evidence="1 2">CIP1034565</strain>
    </source>
</reference>
<dbReference type="RefSeq" id="WP_090588374.1">
    <property type="nucleotide sequence ID" value="NZ_CP104302.1"/>
</dbReference>
<name>A0A2G5PH04_9MYCO</name>
<evidence type="ECO:0000313" key="1">
    <source>
        <dbReference type="EMBL" id="PIB77597.1"/>
    </source>
</evidence>
<sequence length="126" mass="12362">MPGLGVRTFAPAVIAVTICGLAGCGGVGPGADDHGEPGSAISYSPMGTTMTIDCGSGRSLSVGGSNNKLTVTGACADVEITGSDNRLTVDKITGRVSTGGVNNTVTYRDGNPTVSDTGGGNTVRRG</sequence>
<dbReference type="PROSITE" id="PS51257">
    <property type="entry name" value="PROKAR_LIPOPROTEIN"/>
    <property type="match status" value="1"/>
</dbReference>
<dbReference type="AlphaFoldDB" id="A0A2G5PH04"/>
<evidence type="ECO:0000313" key="2">
    <source>
        <dbReference type="Proteomes" id="UP000230551"/>
    </source>
</evidence>
<protein>
    <submittedName>
        <fullName evidence="1">DUF3060 domain-containing protein</fullName>
    </submittedName>
</protein>